<evidence type="ECO:0000313" key="2">
    <source>
        <dbReference type="EMBL" id="NWO23301.1"/>
    </source>
</evidence>
<reference evidence="2 3" key="1">
    <citation type="submission" date="2020-06" db="EMBL/GenBank/DDBJ databases">
        <title>Mogibacterium timidum strain W9173 genomic sequence.</title>
        <authorList>
            <person name="Wade W.G."/>
            <person name="Johnston C.D."/>
            <person name="Chen T."/>
            <person name="Dewhirst F.E."/>
        </authorList>
    </citation>
    <scope>NUCLEOTIDE SEQUENCE [LARGE SCALE GENOMIC DNA]</scope>
    <source>
        <strain evidence="2 3">W9173</strain>
    </source>
</reference>
<sequence length="243" mass="28493">MKGKVHEETHAVRVAGVAMVYTLERKSVRNINLRIRPDASIYVSAPHRVPLAEIERFIISKGSFIMDALERIQSSHAERSLYDDGEDAYYLGEKLTVRLSMSPETHIKREGDYLFLQIPDPENVSARIDVVKRWYDGEAEQIFMNVVREVYEEFRCTYPVPFPHVTIRQMKSRWGSCRPALGKITLNLLLVTAPYDELRYVVVHEFAHFIEPNHSQDFWRIVAGFEPEYRLRRQQLRSLPTKW</sequence>
<keyword evidence="3" id="KW-1185">Reference proteome</keyword>
<protein>
    <submittedName>
        <fullName evidence="2">M48 family metallopeptidase</fullName>
    </submittedName>
</protein>
<dbReference type="InterPro" id="IPR053136">
    <property type="entry name" value="UTP_pyrophosphatase-like"/>
</dbReference>
<dbReference type="Proteomes" id="UP000526307">
    <property type="component" value="Unassembled WGS sequence"/>
</dbReference>
<dbReference type="PANTHER" id="PTHR30399:SF1">
    <property type="entry name" value="UTP PYROPHOSPHATASE"/>
    <property type="match status" value="1"/>
</dbReference>
<gene>
    <name evidence="2" type="ORF">HW270_04295</name>
</gene>
<dbReference type="InterPro" id="IPR002725">
    <property type="entry name" value="YgjP-like_metallopeptidase"/>
</dbReference>
<organism evidence="2 3">
    <name type="scientific">Mogibacterium timidum</name>
    <dbReference type="NCBI Taxonomy" id="35519"/>
    <lineage>
        <taxon>Bacteria</taxon>
        <taxon>Bacillati</taxon>
        <taxon>Bacillota</taxon>
        <taxon>Clostridia</taxon>
        <taxon>Peptostreptococcales</taxon>
        <taxon>Anaerovoracaceae</taxon>
        <taxon>Mogibacterium</taxon>
    </lineage>
</organism>
<dbReference type="Pfam" id="PF01863">
    <property type="entry name" value="YgjP-like"/>
    <property type="match status" value="1"/>
</dbReference>
<dbReference type="CDD" id="cd07344">
    <property type="entry name" value="M48_yhfN_like"/>
    <property type="match status" value="1"/>
</dbReference>
<dbReference type="AlphaFoldDB" id="A0A7Y9B199"/>
<comment type="caution">
    <text evidence="2">The sequence shown here is derived from an EMBL/GenBank/DDBJ whole genome shotgun (WGS) entry which is preliminary data.</text>
</comment>
<evidence type="ECO:0000313" key="3">
    <source>
        <dbReference type="Proteomes" id="UP000526307"/>
    </source>
</evidence>
<accession>A0A7Y9B199</accession>
<dbReference type="RefSeq" id="WP_178978443.1">
    <property type="nucleotide sequence ID" value="NZ_CAUVNY010000001.1"/>
</dbReference>
<evidence type="ECO:0000259" key="1">
    <source>
        <dbReference type="Pfam" id="PF01863"/>
    </source>
</evidence>
<feature type="domain" description="YgjP-like metallopeptidase" evidence="1">
    <location>
        <begin position="29"/>
        <end position="238"/>
    </location>
</feature>
<proteinExistence type="predicted"/>
<name>A0A7Y9B199_9FIRM</name>
<dbReference type="Gene3D" id="3.30.2010.10">
    <property type="entry name" value="Metalloproteases ('zincins'), catalytic domain"/>
    <property type="match status" value="1"/>
</dbReference>
<dbReference type="EMBL" id="JABXYR010000001">
    <property type="protein sequence ID" value="NWO23301.1"/>
    <property type="molecule type" value="Genomic_DNA"/>
</dbReference>
<dbReference type="PANTHER" id="PTHR30399">
    <property type="entry name" value="UNCHARACTERIZED PROTEIN YGJP"/>
    <property type="match status" value="1"/>
</dbReference>